<dbReference type="NCBIfam" id="NF047751">
    <property type="entry name" value="HepT_toxin"/>
    <property type="match status" value="1"/>
</dbReference>
<comment type="similarity">
    <text evidence="4">Belongs to the HepT RNase toxin family.</text>
</comment>
<dbReference type="GO" id="GO:0004540">
    <property type="term" value="F:RNA nuclease activity"/>
    <property type="evidence" value="ECO:0007669"/>
    <property type="project" value="InterPro"/>
</dbReference>
<protein>
    <submittedName>
        <fullName evidence="5">DUF86 domain-containing protein</fullName>
    </submittedName>
</protein>
<reference evidence="5 6" key="2">
    <citation type="submission" date="2019-05" db="EMBL/GenBank/DDBJ databases">
        <authorList>
            <person name="Suflita J.M."/>
            <person name="Marks C.R."/>
        </authorList>
    </citation>
    <scope>NUCLEOTIDE SEQUENCE [LARGE SCALE GENOMIC DNA]</scope>
    <source>
        <strain evidence="5 6">ALDC</strain>
    </source>
</reference>
<keyword evidence="1" id="KW-1277">Toxin-antitoxin system</keyword>
<dbReference type="Pfam" id="PF01934">
    <property type="entry name" value="HepT-like"/>
    <property type="match status" value="1"/>
</dbReference>
<dbReference type="InterPro" id="IPR037038">
    <property type="entry name" value="HepT-like_sf"/>
</dbReference>
<evidence type="ECO:0000313" key="6">
    <source>
        <dbReference type="Proteomes" id="UP000298602"/>
    </source>
</evidence>
<gene>
    <name evidence="5" type="ORF">FDQ92_05285</name>
</gene>
<evidence type="ECO:0000256" key="2">
    <source>
        <dbReference type="ARBA" id="ARBA00022722"/>
    </source>
</evidence>
<reference evidence="5 6" key="1">
    <citation type="submission" date="2019-05" db="EMBL/GenBank/DDBJ databases">
        <title>The Complete Genome Sequence of the n-alkane-degrading Desulfoglaeba alkanexedens ALDC reveals multiple alkylsuccinate synthase gene clusters.</title>
        <authorList>
            <person name="Callaghan A.V."/>
            <person name="Davidova I.A."/>
            <person name="Duncan K.E."/>
            <person name="Morris B."/>
            <person name="McInerney M.J."/>
        </authorList>
    </citation>
    <scope>NUCLEOTIDE SEQUENCE [LARGE SCALE GENOMIC DNA]</scope>
    <source>
        <strain evidence="5 6">ALDC</strain>
    </source>
</reference>
<dbReference type="PANTHER" id="PTHR33397:SF3">
    <property type="entry name" value="MRNA NUCLEASE HEPT"/>
    <property type="match status" value="1"/>
</dbReference>
<keyword evidence="3" id="KW-0378">Hydrolase</keyword>
<evidence type="ECO:0000313" key="5">
    <source>
        <dbReference type="EMBL" id="QCQ21642.1"/>
    </source>
</evidence>
<dbReference type="AlphaFoldDB" id="A0A4P8L4D5"/>
<dbReference type="InterPro" id="IPR008201">
    <property type="entry name" value="HepT-like"/>
</dbReference>
<dbReference type="PANTHER" id="PTHR33397">
    <property type="entry name" value="UPF0331 PROTEIN YUTE"/>
    <property type="match status" value="1"/>
</dbReference>
<dbReference type="GO" id="GO:0016787">
    <property type="term" value="F:hydrolase activity"/>
    <property type="evidence" value="ECO:0007669"/>
    <property type="project" value="UniProtKB-KW"/>
</dbReference>
<dbReference type="RefSeq" id="WP_137423611.1">
    <property type="nucleotide sequence ID" value="NZ_CP040098.1"/>
</dbReference>
<dbReference type="KEGG" id="dax:FDQ92_05285"/>
<evidence type="ECO:0000256" key="3">
    <source>
        <dbReference type="ARBA" id="ARBA00022801"/>
    </source>
</evidence>
<proteinExistence type="inferred from homology"/>
<keyword evidence="2" id="KW-0540">Nuclease</keyword>
<sequence>MTEGTLSQRIIADRIHWIEKMIGEIRLLPLESREAFFADRRNVWAAESCLRRALEALLDLGRHILAKGFAVGASEYKEIARQLAACGVLAPPESDLLQTLAGYRNRLVHFYHEVTHEELYQICTEHLKDVERVLRSLKDWFRCHPDRLDEGL</sequence>
<dbReference type="Gene3D" id="1.20.120.580">
    <property type="entry name" value="bsu32300-like"/>
    <property type="match status" value="1"/>
</dbReference>
<evidence type="ECO:0000256" key="4">
    <source>
        <dbReference type="ARBA" id="ARBA00024207"/>
    </source>
</evidence>
<dbReference type="SUPFAM" id="SSF81593">
    <property type="entry name" value="Nucleotidyltransferase substrate binding subunit/domain"/>
    <property type="match status" value="1"/>
</dbReference>
<dbReference type="InterPro" id="IPR052379">
    <property type="entry name" value="Type_VII_TA_RNase"/>
</dbReference>
<dbReference type="OrthoDB" id="5368533at2"/>
<keyword evidence="6" id="KW-1185">Reference proteome</keyword>
<organism evidence="5 6">
    <name type="scientific">Desulfoglaeba alkanexedens ALDC</name>
    <dbReference type="NCBI Taxonomy" id="980445"/>
    <lineage>
        <taxon>Bacteria</taxon>
        <taxon>Pseudomonadati</taxon>
        <taxon>Thermodesulfobacteriota</taxon>
        <taxon>Syntrophobacteria</taxon>
        <taxon>Syntrophobacterales</taxon>
        <taxon>Syntrophobacteraceae</taxon>
        <taxon>Desulfoglaeba</taxon>
    </lineage>
</organism>
<name>A0A4P8L4D5_9BACT</name>
<dbReference type="Proteomes" id="UP000298602">
    <property type="component" value="Chromosome"/>
</dbReference>
<accession>A0A4P8L4D5</accession>
<dbReference type="GO" id="GO:0110001">
    <property type="term" value="C:toxin-antitoxin complex"/>
    <property type="evidence" value="ECO:0007669"/>
    <property type="project" value="InterPro"/>
</dbReference>
<evidence type="ECO:0000256" key="1">
    <source>
        <dbReference type="ARBA" id="ARBA00022649"/>
    </source>
</evidence>
<dbReference type="EMBL" id="CP040098">
    <property type="protein sequence ID" value="QCQ21642.1"/>
    <property type="molecule type" value="Genomic_DNA"/>
</dbReference>